<reference evidence="6" key="1">
    <citation type="submission" date="2019-08" db="EMBL/GenBank/DDBJ databases">
        <authorList>
            <person name="Kucharzyk K."/>
            <person name="Murdoch R.W."/>
            <person name="Higgins S."/>
            <person name="Loffler F."/>
        </authorList>
    </citation>
    <scope>NUCLEOTIDE SEQUENCE</scope>
</reference>
<evidence type="ECO:0000256" key="2">
    <source>
        <dbReference type="ARBA" id="ARBA00022692"/>
    </source>
</evidence>
<evidence type="ECO:0000256" key="5">
    <source>
        <dbReference type="SAM" id="Phobius"/>
    </source>
</evidence>
<name>A0A644Z1N2_9ZZZZ</name>
<accession>A0A644Z1N2</accession>
<dbReference type="GO" id="GO:0005886">
    <property type="term" value="C:plasma membrane"/>
    <property type="evidence" value="ECO:0007669"/>
    <property type="project" value="TreeGrafter"/>
</dbReference>
<dbReference type="Pfam" id="PF01027">
    <property type="entry name" value="Bax1-I"/>
    <property type="match status" value="1"/>
</dbReference>
<protein>
    <submittedName>
        <fullName evidence="6">Inner membrane protein YbhL</fullName>
    </submittedName>
</protein>
<organism evidence="6">
    <name type="scientific">bioreactor metagenome</name>
    <dbReference type="NCBI Taxonomy" id="1076179"/>
    <lineage>
        <taxon>unclassified sequences</taxon>
        <taxon>metagenomes</taxon>
        <taxon>ecological metagenomes</taxon>
    </lineage>
</organism>
<gene>
    <name evidence="6" type="primary">ybhL_3</name>
    <name evidence="6" type="ORF">SDC9_81042</name>
</gene>
<dbReference type="AlphaFoldDB" id="A0A644Z1N2"/>
<evidence type="ECO:0000256" key="4">
    <source>
        <dbReference type="ARBA" id="ARBA00023136"/>
    </source>
</evidence>
<keyword evidence="2 5" id="KW-0812">Transmembrane</keyword>
<dbReference type="CDD" id="cd10432">
    <property type="entry name" value="BI-1-like_bacterial"/>
    <property type="match status" value="1"/>
</dbReference>
<evidence type="ECO:0000313" key="6">
    <source>
        <dbReference type="EMBL" id="MPM34459.1"/>
    </source>
</evidence>
<dbReference type="PANTHER" id="PTHR23291:SF50">
    <property type="entry name" value="PROTEIN LIFEGUARD 4"/>
    <property type="match status" value="1"/>
</dbReference>
<keyword evidence="3 5" id="KW-1133">Transmembrane helix</keyword>
<feature type="transmembrane region" description="Helical" evidence="5">
    <location>
        <begin position="60"/>
        <end position="80"/>
    </location>
</feature>
<feature type="transmembrane region" description="Helical" evidence="5">
    <location>
        <begin position="21"/>
        <end position="40"/>
    </location>
</feature>
<feature type="transmembrane region" description="Helical" evidence="5">
    <location>
        <begin position="211"/>
        <end position="231"/>
    </location>
</feature>
<feature type="transmembrane region" description="Helical" evidence="5">
    <location>
        <begin position="174"/>
        <end position="191"/>
    </location>
</feature>
<keyword evidence="4 5" id="KW-0472">Membrane</keyword>
<comment type="subcellular location">
    <subcellularLocation>
        <location evidence="1">Membrane</location>
        <topology evidence="1">Multi-pass membrane protein</topology>
    </subcellularLocation>
</comment>
<feature type="transmembrane region" description="Helical" evidence="5">
    <location>
        <begin position="92"/>
        <end position="112"/>
    </location>
</feature>
<dbReference type="PANTHER" id="PTHR23291">
    <property type="entry name" value="BAX INHIBITOR-RELATED"/>
    <property type="match status" value="1"/>
</dbReference>
<proteinExistence type="predicted"/>
<evidence type="ECO:0000256" key="1">
    <source>
        <dbReference type="ARBA" id="ARBA00004141"/>
    </source>
</evidence>
<dbReference type="InterPro" id="IPR006214">
    <property type="entry name" value="Bax_inhibitor_1-related"/>
</dbReference>
<dbReference type="EMBL" id="VSSQ01006979">
    <property type="protein sequence ID" value="MPM34459.1"/>
    <property type="molecule type" value="Genomic_DNA"/>
</dbReference>
<comment type="caution">
    <text evidence="6">The sequence shown here is derived from an EMBL/GenBank/DDBJ whole genome shotgun (WGS) entry which is preliminary data.</text>
</comment>
<evidence type="ECO:0000256" key="3">
    <source>
        <dbReference type="ARBA" id="ARBA00022989"/>
    </source>
</evidence>
<sequence length="238" mass="26546">MTENSTMTFETETLQKHMVKCFIWMFVGLAVTALVAYVFIATGAISEIMFQATYASGMSLSLVMLLPLFLQLGVVIYLTSRLEKMSVMTSKVLFIVYSIVTGFTFSFLPAIYGLDNMFLAFGFTAVLFGSLAVIGGTMKLDLTKYSSLIFGALITLVIISVVGIFLNIGTLDMIICYAGLFIFLIITAYDVQKIKRNYEYARSSSEALEKLSIYGALELYLDFINIFLYVLRILGKKK</sequence>
<feature type="transmembrane region" description="Helical" evidence="5">
    <location>
        <begin position="148"/>
        <end position="168"/>
    </location>
</feature>
<feature type="transmembrane region" description="Helical" evidence="5">
    <location>
        <begin position="118"/>
        <end position="136"/>
    </location>
</feature>